<evidence type="ECO:0000313" key="2">
    <source>
        <dbReference type="EMBL" id="MPL79251.1"/>
    </source>
</evidence>
<proteinExistence type="predicted"/>
<protein>
    <submittedName>
        <fullName evidence="2">Uncharacterized protein</fullName>
    </submittedName>
</protein>
<evidence type="ECO:0000256" key="1">
    <source>
        <dbReference type="SAM" id="Coils"/>
    </source>
</evidence>
<dbReference type="AlphaFoldDB" id="A0A644UK25"/>
<organism evidence="2">
    <name type="scientific">bioreactor metagenome</name>
    <dbReference type="NCBI Taxonomy" id="1076179"/>
    <lineage>
        <taxon>unclassified sequences</taxon>
        <taxon>metagenomes</taxon>
        <taxon>ecological metagenomes</taxon>
    </lineage>
</organism>
<name>A0A644UK25_9ZZZZ</name>
<accession>A0A644UK25</accession>
<dbReference type="EMBL" id="VSSQ01000124">
    <property type="protein sequence ID" value="MPL79251.1"/>
    <property type="molecule type" value="Genomic_DNA"/>
</dbReference>
<gene>
    <name evidence="2" type="ORF">SDC9_25127</name>
</gene>
<keyword evidence="1" id="KW-0175">Coiled coil</keyword>
<feature type="coiled-coil region" evidence="1">
    <location>
        <begin position="113"/>
        <end position="147"/>
    </location>
</feature>
<sequence>MSGNFLVRELMDDEREMYDRCTTTGMCGCPRLVIDDQSFDLEGDGSGRRWRAERAEWYRRQLAIALARLVRMSTTLPAAQDGAEVERWKAAAIQKDKLHGAAMSVVRAQSAENESLRDELTASAAEIAALKAENGRLREALLDLAQAPAPKGGA</sequence>
<reference evidence="2" key="1">
    <citation type="submission" date="2019-08" db="EMBL/GenBank/DDBJ databases">
        <authorList>
            <person name="Kucharzyk K."/>
            <person name="Murdoch R.W."/>
            <person name="Higgins S."/>
            <person name="Loffler F."/>
        </authorList>
    </citation>
    <scope>NUCLEOTIDE SEQUENCE</scope>
</reference>
<comment type="caution">
    <text evidence="2">The sequence shown here is derived from an EMBL/GenBank/DDBJ whole genome shotgun (WGS) entry which is preliminary data.</text>
</comment>